<evidence type="ECO:0000256" key="1">
    <source>
        <dbReference type="SAM" id="MobiDB-lite"/>
    </source>
</evidence>
<proteinExistence type="predicted"/>
<name>A0A509EKP1_9HYPH</name>
<dbReference type="EMBL" id="CABFPH010000150">
    <property type="protein sequence ID" value="VUD74721.1"/>
    <property type="molecule type" value="Genomic_DNA"/>
</dbReference>
<feature type="compositionally biased region" description="Polar residues" evidence="1">
    <location>
        <begin position="17"/>
        <end position="26"/>
    </location>
</feature>
<dbReference type="AlphaFoldDB" id="A0A509EKP1"/>
<gene>
    <name evidence="2" type="ORF">MET9862_05354</name>
</gene>
<sequence>MGPACNQTPPAPGLTPKGNSRMTSTGMRSMAETELPLFGVARFRKAR</sequence>
<evidence type="ECO:0000313" key="2">
    <source>
        <dbReference type="EMBL" id="VUD74721.1"/>
    </source>
</evidence>
<evidence type="ECO:0000313" key="3">
    <source>
        <dbReference type="Proteomes" id="UP000410984"/>
    </source>
</evidence>
<accession>A0A509EKP1</accession>
<organism evidence="2 3">
    <name type="scientific">Methylobacterium symbioticum</name>
    <dbReference type="NCBI Taxonomy" id="2584084"/>
    <lineage>
        <taxon>Bacteria</taxon>
        <taxon>Pseudomonadati</taxon>
        <taxon>Pseudomonadota</taxon>
        <taxon>Alphaproteobacteria</taxon>
        <taxon>Hyphomicrobiales</taxon>
        <taxon>Methylobacteriaceae</taxon>
        <taxon>Methylobacterium</taxon>
    </lineage>
</organism>
<dbReference type="Proteomes" id="UP000410984">
    <property type="component" value="Unassembled WGS sequence"/>
</dbReference>
<protein>
    <submittedName>
        <fullName evidence="2">Uncharacterized protein</fullName>
    </submittedName>
</protein>
<keyword evidence="3" id="KW-1185">Reference proteome</keyword>
<feature type="region of interest" description="Disordered" evidence="1">
    <location>
        <begin position="1"/>
        <end position="26"/>
    </location>
</feature>
<reference evidence="2 3" key="1">
    <citation type="submission" date="2019-06" db="EMBL/GenBank/DDBJ databases">
        <authorList>
            <person name="Rodrigo-Torres L."/>
            <person name="Arahal R. D."/>
            <person name="Lucena T."/>
        </authorList>
    </citation>
    <scope>NUCLEOTIDE SEQUENCE [LARGE SCALE GENOMIC DNA]</scope>
    <source>
        <strain evidence="2 3">SB0023/3</strain>
    </source>
</reference>